<name>C4A0F7_BRAFL</name>
<reference evidence="2" key="1">
    <citation type="journal article" date="2008" name="Nature">
        <title>The amphioxus genome and the evolution of the chordate karyotype.</title>
        <authorList>
            <consortium name="US DOE Joint Genome Institute (JGI-PGF)"/>
            <person name="Putnam N.H."/>
            <person name="Butts T."/>
            <person name="Ferrier D.E.K."/>
            <person name="Furlong R.F."/>
            <person name="Hellsten U."/>
            <person name="Kawashima T."/>
            <person name="Robinson-Rechavi M."/>
            <person name="Shoguchi E."/>
            <person name="Terry A."/>
            <person name="Yu J.-K."/>
            <person name="Benito-Gutierrez E.L."/>
            <person name="Dubchak I."/>
            <person name="Garcia-Fernandez J."/>
            <person name="Gibson-Brown J.J."/>
            <person name="Grigoriev I.V."/>
            <person name="Horton A.C."/>
            <person name="de Jong P.J."/>
            <person name="Jurka J."/>
            <person name="Kapitonov V.V."/>
            <person name="Kohara Y."/>
            <person name="Kuroki Y."/>
            <person name="Lindquist E."/>
            <person name="Lucas S."/>
            <person name="Osoegawa K."/>
            <person name="Pennacchio L.A."/>
            <person name="Salamov A.A."/>
            <person name="Satou Y."/>
            <person name="Sauka-Spengler T."/>
            <person name="Schmutz J."/>
            <person name="Shin-I T."/>
            <person name="Toyoda A."/>
            <person name="Bronner-Fraser M."/>
            <person name="Fujiyama A."/>
            <person name="Holland L.Z."/>
            <person name="Holland P.W.H."/>
            <person name="Satoh N."/>
            <person name="Rokhsar D.S."/>
        </authorList>
    </citation>
    <scope>NUCLEOTIDE SEQUENCE [LARGE SCALE GENOMIC DNA]</scope>
    <source>
        <strain evidence="2">S238N-H82</strain>
        <tissue evidence="2">Testes</tissue>
    </source>
</reference>
<proteinExistence type="predicted"/>
<organism>
    <name type="scientific">Branchiostoma floridae</name>
    <name type="common">Florida lancelet</name>
    <name type="synonym">Amphioxus</name>
    <dbReference type="NCBI Taxonomy" id="7739"/>
    <lineage>
        <taxon>Eukaryota</taxon>
        <taxon>Metazoa</taxon>
        <taxon>Chordata</taxon>
        <taxon>Cephalochordata</taxon>
        <taxon>Leptocardii</taxon>
        <taxon>Amphioxiformes</taxon>
        <taxon>Branchiostomatidae</taxon>
        <taxon>Branchiostoma</taxon>
    </lineage>
</organism>
<gene>
    <name evidence="2" type="ORF">BRAFLDRAFT_111406</name>
</gene>
<sequence length="133" mass="15048">MERGSVLSSKVPPRPPPVKGRTRPLLHQKRPILLTYLREEGIKKASLYHEGRLAFRRHTVNLQSKISSIPTCPLDDEPIPEYMSVKNTKAFMATFRTIFPTASSLEAPPPGRTRVTVGEAMEDWAGVPWRTRD</sequence>
<feature type="region of interest" description="Disordered" evidence="1">
    <location>
        <begin position="1"/>
        <end position="23"/>
    </location>
</feature>
<feature type="compositionally biased region" description="Low complexity" evidence="1">
    <location>
        <begin position="1"/>
        <end position="11"/>
    </location>
</feature>
<evidence type="ECO:0000256" key="1">
    <source>
        <dbReference type="SAM" id="MobiDB-lite"/>
    </source>
</evidence>
<dbReference type="InParanoid" id="C4A0F7"/>
<dbReference type="AlphaFoldDB" id="C4A0F7"/>
<protein>
    <submittedName>
        <fullName evidence="2">Uncharacterized protein</fullName>
    </submittedName>
</protein>
<dbReference type="EMBL" id="GG666803">
    <property type="protein sequence ID" value="EEN41718.1"/>
    <property type="molecule type" value="Genomic_DNA"/>
</dbReference>
<evidence type="ECO:0000313" key="2">
    <source>
        <dbReference type="EMBL" id="EEN41718.1"/>
    </source>
</evidence>
<accession>C4A0F7</accession>